<evidence type="ECO:0000313" key="2">
    <source>
        <dbReference type="EMBL" id="MEA5446736.1"/>
    </source>
</evidence>
<evidence type="ECO:0000259" key="1">
    <source>
        <dbReference type="Pfam" id="PF13360"/>
    </source>
</evidence>
<name>A0AAP6JHB7_9GAMM</name>
<dbReference type="InterPro" id="IPR011047">
    <property type="entry name" value="Quinoprotein_ADH-like_sf"/>
</dbReference>
<accession>A0AAP6JHB7</accession>
<dbReference type="Pfam" id="PF13360">
    <property type="entry name" value="PQQ_2"/>
    <property type="match status" value="1"/>
</dbReference>
<feature type="domain" description="Pyrrolo-quinoline quinone repeat" evidence="1">
    <location>
        <begin position="256"/>
        <end position="506"/>
    </location>
</feature>
<sequence>MEINKKRVLAGLCLGGLLTQGCATLEPETEADWQSVVEVSRLAETHVSDDGSRLVVGNPRNLNIIDGHDGQVLGGFGEAANWQMTISVGGTEAYRLRAESSNALVLPEADLALMFDYHGARERITAVHLSSGDKAWHSQEYNYSLQQYEQIIGEAVDRVAAALGGEGESTLDQRKRQRHFAQHLARPVDDGEGLLLKTFDGLIKLDASTGFELWRLEDFQGPGIRSVETLDNGDYLVLSTGRDLSRLQAAESYHLARISPDGEVRWKQEHSGRDTHGMQVAEGYAVIDASPMQVFQLNDGSKAWEGTTNRRSGEFTDRHYLPAPEPAIRDGVIYHVAWTHGEDGDLVSVGAPHRIRALDLSSGDILWESEETSTYFGDLKFHGDQLIAWGAGRYFGDSNVGGAAGLSLENGEELWRTAEMETPGLTSAAPYISEPIVDGQRNMAFVAGPEVLYAVDLNSNEIAYELDLNDMGFGDTMGLMASDDRIAIIHTGGVAAINADDGTVAFDTETEHVGDFHRGDDRVVVQVLPSALMAFSEDDNSGGLRAVDLRNGETGPLVAWEDLRSFLFGSFDDRPVVSADGRAAFFVDEDGQVFRYRL</sequence>
<dbReference type="SUPFAM" id="SSF50998">
    <property type="entry name" value="Quinoprotein alcohol dehydrogenase-like"/>
    <property type="match status" value="2"/>
</dbReference>
<dbReference type="PANTHER" id="PTHR34512">
    <property type="entry name" value="CELL SURFACE PROTEIN"/>
    <property type="match status" value="1"/>
</dbReference>
<gene>
    <name evidence="2" type="ORF">VCB98_12990</name>
</gene>
<dbReference type="PROSITE" id="PS51257">
    <property type="entry name" value="PROKAR_LIPOPROTEIN"/>
    <property type="match status" value="1"/>
</dbReference>
<protein>
    <submittedName>
        <fullName evidence="2">PQQ-binding-like beta-propeller repeat protein</fullName>
    </submittedName>
</protein>
<dbReference type="PANTHER" id="PTHR34512:SF30">
    <property type="entry name" value="OUTER MEMBRANE PROTEIN ASSEMBLY FACTOR BAMB"/>
    <property type="match status" value="1"/>
</dbReference>
<dbReference type="EMBL" id="JAYGII010000052">
    <property type="protein sequence ID" value="MEA5446736.1"/>
    <property type="molecule type" value="Genomic_DNA"/>
</dbReference>
<dbReference type="Proteomes" id="UP001302316">
    <property type="component" value="Unassembled WGS sequence"/>
</dbReference>
<dbReference type="RefSeq" id="WP_346053225.1">
    <property type="nucleotide sequence ID" value="NZ_JAYGII010000052.1"/>
</dbReference>
<reference evidence="2 3" key="1">
    <citation type="submission" date="2023-12" db="EMBL/GenBank/DDBJ databases">
        <title>Whole-genome sequencing of halo(alkali)philic microorganisms from hypersaline lakes.</title>
        <authorList>
            <person name="Sorokin D.Y."/>
            <person name="Merkel A.Y."/>
            <person name="Messina E."/>
            <person name="Yakimov M."/>
        </authorList>
    </citation>
    <scope>NUCLEOTIDE SEQUENCE [LARGE SCALE GENOMIC DNA]</scope>
    <source>
        <strain evidence="2 3">AB-CW1</strain>
    </source>
</reference>
<dbReference type="InterPro" id="IPR015943">
    <property type="entry name" value="WD40/YVTN_repeat-like_dom_sf"/>
</dbReference>
<dbReference type="InterPro" id="IPR002372">
    <property type="entry name" value="PQQ_rpt_dom"/>
</dbReference>
<dbReference type="Gene3D" id="2.130.10.10">
    <property type="entry name" value="YVTN repeat-like/Quinoprotein amine dehydrogenase"/>
    <property type="match status" value="2"/>
</dbReference>
<keyword evidence="3" id="KW-1185">Reference proteome</keyword>
<dbReference type="AlphaFoldDB" id="A0AAP6JHB7"/>
<comment type="caution">
    <text evidence="2">The sequence shown here is derived from an EMBL/GenBank/DDBJ whole genome shotgun (WGS) entry which is preliminary data.</text>
</comment>
<evidence type="ECO:0000313" key="3">
    <source>
        <dbReference type="Proteomes" id="UP001302316"/>
    </source>
</evidence>
<proteinExistence type="predicted"/>
<organism evidence="2 3">
    <name type="scientific">Natronospira elongata</name>
    <dbReference type="NCBI Taxonomy" id="3110268"/>
    <lineage>
        <taxon>Bacteria</taxon>
        <taxon>Pseudomonadati</taxon>
        <taxon>Pseudomonadota</taxon>
        <taxon>Gammaproteobacteria</taxon>
        <taxon>Natronospirales</taxon>
        <taxon>Natronospiraceae</taxon>
        <taxon>Natronospira</taxon>
    </lineage>
</organism>